<reference evidence="4" key="1">
    <citation type="submission" date="2021-02" db="EMBL/GenBank/DDBJ databases">
        <title>Genome-Resolved Metagenomics of a Microbial Community Performing Photosynthetic Biological Nutrient Removal.</title>
        <authorList>
            <person name="Mcdaniel E.A."/>
        </authorList>
    </citation>
    <scope>NUCLEOTIDE SEQUENCE</scope>
    <source>
        <strain evidence="4">UWPOB_OBS1</strain>
    </source>
</reference>
<feature type="chain" id="PRO_5035224057" evidence="3">
    <location>
        <begin position="37"/>
        <end position="504"/>
    </location>
</feature>
<evidence type="ECO:0000256" key="1">
    <source>
        <dbReference type="SAM" id="Coils"/>
    </source>
</evidence>
<proteinExistence type="predicted"/>
<organism evidence="4 5">
    <name type="scientific">Candidatus Obscuribacter phosphatis</name>
    <dbReference type="NCBI Taxonomy" id="1906157"/>
    <lineage>
        <taxon>Bacteria</taxon>
        <taxon>Bacillati</taxon>
        <taxon>Candidatus Melainabacteria</taxon>
        <taxon>Candidatus Obscuribacterales</taxon>
        <taxon>Candidatus Obscuribacteraceae</taxon>
        <taxon>Candidatus Obscuribacter</taxon>
    </lineage>
</organism>
<dbReference type="Proteomes" id="UP000664277">
    <property type="component" value="Unassembled WGS sequence"/>
</dbReference>
<feature type="coiled-coil region" evidence="1">
    <location>
        <begin position="331"/>
        <end position="358"/>
    </location>
</feature>
<evidence type="ECO:0000256" key="3">
    <source>
        <dbReference type="SAM" id="SignalP"/>
    </source>
</evidence>
<keyword evidence="1" id="KW-0175">Coiled coil</keyword>
<gene>
    <name evidence="4" type="ORF">J0M35_08660</name>
</gene>
<feature type="transmembrane region" description="Helical" evidence="2">
    <location>
        <begin position="444"/>
        <end position="468"/>
    </location>
</feature>
<keyword evidence="2" id="KW-0812">Transmembrane</keyword>
<comment type="caution">
    <text evidence="4">The sequence shown here is derived from an EMBL/GenBank/DDBJ whole genome shotgun (WGS) entry which is preliminary data.</text>
</comment>
<feature type="transmembrane region" description="Helical" evidence="2">
    <location>
        <begin position="403"/>
        <end position="424"/>
    </location>
</feature>
<keyword evidence="2" id="KW-0472">Membrane</keyword>
<sequence>MTSRSLSYRGKHSALAILLLVANSSSLLLPSLPCTAETLKPDYQAEPQANSEIDIEENPPLTIAAQDSNSTAANFESSDNSFSRQYTLLTKKILSESIALERYSLNYRLENTKRSRACQLLYFGSQEASAATLLAFEVIAMKEFDKGRKRPLTINQNNLKGGLRAAQVGSIIAASGSGMQLAVNAARYIKAKQKGYDTASANRRVTEGLKEIDRLMAEREKLITANADHPGHDRALIESKILLALRESFVDEYAQFSANSRSEAAARNLFFLMNCSYNVIGAVGAGLGYKAVTEPTWNGPSNICFTISGAMAMGTPLLASALLWSERQLILRAQKKRKLSQEASLQELEKEIRNLHAVDGDNTGVLIPTLPSTQRFALYSQSGSLFTKQLENEMTTIHRLNKVAVQSSVTGPLIGGLLMTQGILGTRGYYKYFPSRPRKQLDLGYKGAIVGTVGSSLALVGNVAWLLASINYENRLRKNNSLPEQLIADRLKHLDEVEKIVSAL</sequence>
<feature type="transmembrane region" description="Helical" evidence="2">
    <location>
        <begin position="305"/>
        <end position="325"/>
    </location>
</feature>
<feature type="signal peptide" evidence="3">
    <location>
        <begin position="1"/>
        <end position="36"/>
    </location>
</feature>
<keyword evidence="2" id="KW-1133">Transmembrane helix</keyword>
<keyword evidence="3" id="KW-0732">Signal</keyword>
<evidence type="ECO:0000256" key="2">
    <source>
        <dbReference type="SAM" id="Phobius"/>
    </source>
</evidence>
<evidence type="ECO:0000313" key="4">
    <source>
        <dbReference type="EMBL" id="MBN8660417.1"/>
    </source>
</evidence>
<dbReference type="EMBL" id="JAFLCK010000010">
    <property type="protein sequence ID" value="MBN8660417.1"/>
    <property type="molecule type" value="Genomic_DNA"/>
</dbReference>
<accession>A0A8J7PFJ6</accession>
<evidence type="ECO:0000313" key="5">
    <source>
        <dbReference type="Proteomes" id="UP000664277"/>
    </source>
</evidence>
<dbReference type="AlphaFoldDB" id="A0A8J7PFJ6"/>
<name>A0A8J7PFJ6_9BACT</name>
<protein>
    <submittedName>
        <fullName evidence="4">Uncharacterized protein</fullName>
    </submittedName>
</protein>